<reference evidence="2" key="1">
    <citation type="journal article" date="2023" name="Science">
        <title>Genome structures resolve the early diversification of teleost fishes.</title>
        <authorList>
            <person name="Parey E."/>
            <person name="Louis A."/>
            <person name="Montfort J."/>
            <person name="Bouchez O."/>
            <person name="Roques C."/>
            <person name="Iampietro C."/>
            <person name="Lluch J."/>
            <person name="Castinel A."/>
            <person name="Donnadieu C."/>
            <person name="Desvignes T."/>
            <person name="Floi Bucao C."/>
            <person name="Jouanno E."/>
            <person name="Wen M."/>
            <person name="Mejri S."/>
            <person name="Dirks R."/>
            <person name="Jansen H."/>
            <person name="Henkel C."/>
            <person name="Chen W.J."/>
            <person name="Zahm M."/>
            <person name="Cabau C."/>
            <person name="Klopp C."/>
            <person name="Thompson A.W."/>
            <person name="Robinson-Rechavi M."/>
            <person name="Braasch I."/>
            <person name="Lecointre G."/>
            <person name="Bobe J."/>
            <person name="Postlethwait J.H."/>
            <person name="Berthelot C."/>
            <person name="Roest Crollius H."/>
            <person name="Guiguen Y."/>
        </authorList>
    </citation>
    <scope>NUCLEOTIDE SEQUENCE</scope>
    <source>
        <strain evidence="2">NC1722</strain>
    </source>
</reference>
<evidence type="ECO:0000313" key="3">
    <source>
        <dbReference type="Proteomes" id="UP001221898"/>
    </source>
</evidence>
<evidence type="ECO:0000313" key="2">
    <source>
        <dbReference type="EMBL" id="KAJ8409980.1"/>
    </source>
</evidence>
<keyword evidence="3" id="KW-1185">Reference proteome</keyword>
<proteinExistence type="predicted"/>
<organism evidence="2 3">
    <name type="scientific">Aldrovandia affinis</name>
    <dbReference type="NCBI Taxonomy" id="143900"/>
    <lineage>
        <taxon>Eukaryota</taxon>
        <taxon>Metazoa</taxon>
        <taxon>Chordata</taxon>
        <taxon>Craniata</taxon>
        <taxon>Vertebrata</taxon>
        <taxon>Euteleostomi</taxon>
        <taxon>Actinopterygii</taxon>
        <taxon>Neopterygii</taxon>
        <taxon>Teleostei</taxon>
        <taxon>Notacanthiformes</taxon>
        <taxon>Halosauridae</taxon>
        <taxon>Aldrovandia</taxon>
    </lineage>
</organism>
<protein>
    <submittedName>
        <fullName evidence="2">Uncharacterized protein</fullName>
    </submittedName>
</protein>
<gene>
    <name evidence="2" type="ORF">AAFF_G00210210</name>
</gene>
<name>A0AAD7WV03_9TELE</name>
<accession>A0AAD7WV03</accession>
<evidence type="ECO:0000256" key="1">
    <source>
        <dbReference type="SAM" id="MobiDB-lite"/>
    </source>
</evidence>
<dbReference type="EMBL" id="JAINUG010000028">
    <property type="protein sequence ID" value="KAJ8409980.1"/>
    <property type="molecule type" value="Genomic_DNA"/>
</dbReference>
<dbReference type="AlphaFoldDB" id="A0AAD7WV03"/>
<dbReference type="Proteomes" id="UP001221898">
    <property type="component" value="Unassembled WGS sequence"/>
</dbReference>
<comment type="caution">
    <text evidence="2">The sequence shown here is derived from an EMBL/GenBank/DDBJ whole genome shotgun (WGS) entry which is preliminary data.</text>
</comment>
<feature type="region of interest" description="Disordered" evidence="1">
    <location>
        <begin position="1"/>
        <end position="32"/>
    </location>
</feature>
<feature type="compositionally biased region" description="Basic and acidic residues" evidence="1">
    <location>
        <begin position="1"/>
        <end position="16"/>
    </location>
</feature>
<sequence length="105" mass="12139">MKVDSERAGKWGKEWKGGGPRKRKALSTKVQRASPGQRLFDVELMMRAETERSSVIKARGGGMFLARGRRPTRWAPGREQRDWRMRVSSPWYPVSEDHLETDPLE</sequence>